<keyword evidence="2" id="KW-0732">Signal</keyword>
<keyword evidence="5" id="KW-1185">Reference proteome</keyword>
<dbReference type="OrthoDB" id="9809635at2"/>
<dbReference type="PROSITE" id="PS51318">
    <property type="entry name" value="TAT"/>
    <property type="match status" value="1"/>
</dbReference>
<dbReference type="AlphaFoldDB" id="A0A4Q2RT89"/>
<feature type="compositionally biased region" description="Basic and acidic residues" evidence="1">
    <location>
        <begin position="56"/>
        <end position="65"/>
    </location>
</feature>
<feature type="chain" id="PRO_5020693111" evidence="2">
    <location>
        <begin position="40"/>
        <end position="434"/>
    </location>
</feature>
<dbReference type="Pfam" id="PF00144">
    <property type="entry name" value="Beta-lactamase"/>
    <property type="match status" value="1"/>
</dbReference>
<name>A0A4Q2RT89_9ACTN</name>
<evidence type="ECO:0000259" key="3">
    <source>
        <dbReference type="Pfam" id="PF00144"/>
    </source>
</evidence>
<dbReference type="SUPFAM" id="SSF56601">
    <property type="entry name" value="beta-lactamase/transpeptidase-like"/>
    <property type="match status" value="1"/>
</dbReference>
<sequence length="434" mass="46090">MRSMTTARPRRRPAGRTVAAATALAVAAGLLGATGAATAAPAERARTDQAPTDQPSTDRSRTEMRSDAVERLVRRLRGAGAVAVDVEVRRGDQTWSMAAGSSQVDPRRPAVAGSAYRAGSVSKQLVSVLALQLVDRGTWTLDTTIGEVAPGLWPGQESVTVRQLLSHTSGLPEFLTPLVAEADTTQGFLDATDDRWTDAQLIAVAQQLPVTAPGEFSYSNTNYVVLGQLLTQATGRSVAALAERRILRPAGMGDSFFADDRRLPAPRLAEYARLPRLVALERFHPSMFSSAGSLVSTTTDLNDFHAALESGRLIPRRLVRTMQREVAPGSGYGLGSYSVPNPCRGGATINGHDGGTWGTVTFSLAAGRGTQVTVAMTGRSYVPQQYRKQLVLSQKLVSSAFAMTCPGRSRGDGGDRRTASSWPATDGVSVRVGR</sequence>
<keyword evidence="4" id="KW-0378">Hydrolase</keyword>
<evidence type="ECO:0000313" key="4">
    <source>
        <dbReference type="EMBL" id="RYB91045.1"/>
    </source>
</evidence>
<evidence type="ECO:0000313" key="5">
    <source>
        <dbReference type="Proteomes" id="UP000294071"/>
    </source>
</evidence>
<proteinExistence type="predicted"/>
<gene>
    <name evidence="4" type="ORF">EUA93_19135</name>
</gene>
<feature type="domain" description="Beta-lactamase-related" evidence="3">
    <location>
        <begin position="70"/>
        <end position="375"/>
    </location>
</feature>
<dbReference type="PANTHER" id="PTHR46825">
    <property type="entry name" value="D-ALANYL-D-ALANINE-CARBOXYPEPTIDASE/ENDOPEPTIDASE AMPH"/>
    <property type="match status" value="1"/>
</dbReference>
<protein>
    <submittedName>
        <fullName evidence="4">Class A beta-lactamase-related serine hydrolase</fullName>
    </submittedName>
</protein>
<reference evidence="4 5" key="1">
    <citation type="submission" date="2019-01" db="EMBL/GenBank/DDBJ databases">
        <title>Novel species of Nocardioides.</title>
        <authorList>
            <person name="Liu Q."/>
            <person name="Xin Y.-H."/>
        </authorList>
    </citation>
    <scope>NUCLEOTIDE SEQUENCE [LARGE SCALE GENOMIC DNA]</scope>
    <source>
        <strain evidence="4 5">CGMCC 4.6882</strain>
    </source>
</reference>
<feature type="region of interest" description="Disordered" evidence="1">
    <location>
        <begin position="36"/>
        <end position="65"/>
    </location>
</feature>
<dbReference type="Proteomes" id="UP000294071">
    <property type="component" value="Unassembled WGS sequence"/>
</dbReference>
<organism evidence="4 5">
    <name type="scientific">Nocardioides oleivorans</name>
    <dbReference type="NCBI Taxonomy" id="273676"/>
    <lineage>
        <taxon>Bacteria</taxon>
        <taxon>Bacillati</taxon>
        <taxon>Actinomycetota</taxon>
        <taxon>Actinomycetes</taxon>
        <taxon>Propionibacteriales</taxon>
        <taxon>Nocardioidaceae</taxon>
        <taxon>Nocardioides</taxon>
    </lineage>
</organism>
<evidence type="ECO:0000256" key="2">
    <source>
        <dbReference type="SAM" id="SignalP"/>
    </source>
</evidence>
<dbReference type="InterPro" id="IPR012338">
    <property type="entry name" value="Beta-lactam/transpept-like"/>
</dbReference>
<feature type="signal peptide" evidence="2">
    <location>
        <begin position="1"/>
        <end position="39"/>
    </location>
</feature>
<dbReference type="InterPro" id="IPR001466">
    <property type="entry name" value="Beta-lactam-related"/>
</dbReference>
<accession>A0A4Q2RT89</accession>
<feature type="compositionally biased region" description="Basic and acidic residues" evidence="1">
    <location>
        <begin position="409"/>
        <end position="418"/>
    </location>
</feature>
<feature type="region of interest" description="Disordered" evidence="1">
    <location>
        <begin position="407"/>
        <end position="434"/>
    </location>
</feature>
<dbReference type="Gene3D" id="3.40.710.10">
    <property type="entry name" value="DD-peptidase/beta-lactamase superfamily"/>
    <property type="match status" value="1"/>
</dbReference>
<dbReference type="PANTHER" id="PTHR46825:SF7">
    <property type="entry name" value="D-ALANYL-D-ALANINE CARBOXYPEPTIDASE"/>
    <property type="match status" value="1"/>
</dbReference>
<comment type="caution">
    <text evidence="4">The sequence shown here is derived from an EMBL/GenBank/DDBJ whole genome shotgun (WGS) entry which is preliminary data.</text>
</comment>
<dbReference type="GO" id="GO:0016787">
    <property type="term" value="F:hydrolase activity"/>
    <property type="evidence" value="ECO:0007669"/>
    <property type="project" value="UniProtKB-KW"/>
</dbReference>
<dbReference type="InterPro" id="IPR006311">
    <property type="entry name" value="TAT_signal"/>
</dbReference>
<evidence type="ECO:0000256" key="1">
    <source>
        <dbReference type="SAM" id="MobiDB-lite"/>
    </source>
</evidence>
<dbReference type="EMBL" id="SDWT01000003">
    <property type="protein sequence ID" value="RYB91045.1"/>
    <property type="molecule type" value="Genomic_DNA"/>
</dbReference>
<dbReference type="InterPro" id="IPR050491">
    <property type="entry name" value="AmpC-like"/>
</dbReference>